<dbReference type="PANTHER" id="PTHR16305">
    <property type="entry name" value="TESTICULAR SOLUBLE ADENYLYL CYCLASE"/>
    <property type="match status" value="1"/>
</dbReference>
<dbReference type="InterPro" id="IPR036388">
    <property type="entry name" value="WH-like_DNA-bd_sf"/>
</dbReference>
<dbReference type="GO" id="GO:0005524">
    <property type="term" value="F:ATP binding"/>
    <property type="evidence" value="ECO:0007669"/>
    <property type="project" value="UniProtKB-KW"/>
</dbReference>
<evidence type="ECO:0000313" key="5">
    <source>
        <dbReference type="Proteomes" id="UP000009374"/>
    </source>
</evidence>
<dbReference type="AlphaFoldDB" id="C6HYZ7"/>
<name>C6HYZ7_9BACT</name>
<proteinExistence type="predicted"/>
<dbReference type="EMBL" id="GG693879">
    <property type="protein sequence ID" value="EES52183.1"/>
    <property type="molecule type" value="Genomic_DNA"/>
</dbReference>
<evidence type="ECO:0000256" key="2">
    <source>
        <dbReference type="ARBA" id="ARBA00022840"/>
    </source>
</evidence>
<organism evidence="4 5">
    <name type="scientific">Leptospirillum ferrodiazotrophum</name>
    <dbReference type="NCBI Taxonomy" id="412449"/>
    <lineage>
        <taxon>Bacteria</taxon>
        <taxon>Pseudomonadati</taxon>
        <taxon>Nitrospirota</taxon>
        <taxon>Nitrospiria</taxon>
        <taxon>Nitrospirales</taxon>
        <taxon>Nitrospiraceae</taxon>
        <taxon>Leptospirillum</taxon>
    </lineage>
</organism>
<keyword evidence="5" id="KW-1185">Reference proteome</keyword>
<evidence type="ECO:0000259" key="3">
    <source>
        <dbReference type="Pfam" id="PF13191"/>
    </source>
</evidence>
<dbReference type="SUPFAM" id="SSF52540">
    <property type="entry name" value="P-loop containing nucleoside triphosphate hydrolases"/>
    <property type="match status" value="1"/>
</dbReference>
<accession>C6HYZ7</accession>
<evidence type="ECO:0000313" key="4">
    <source>
        <dbReference type="EMBL" id="EES52183.1"/>
    </source>
</evidence>
<keyword evidence="2" id="KW-0067">ATP-binding</keyword>
<dbReference type="Gene3D" id="1.10.10.10">
    <property type="entry name" value="Winged helix-like DNA-binding domain superfamily/Winged helix DNA-binding domain"/>
    <property type="match status" value="1"/>
</dbReference>
<dbReference type="InterPro" id="IPR041664">
    <property type="entry name" value="AAA_16"/>
</dbReference>
<sequence>MGEGSGSELSVTLLGPPVVRFGDSLLAGPVLDRPMALLAYLATQRGTHSRSALAELLWPDVPRHPALANLSTILYTLQRRMQGRIAFEIERSSLALALPPSGFEQEAVDVTRYFLDTPPAGCDRMHPPRLCKNCRRRLESLRELGKKTFLSGARLSFSLPYALWAESVRDRMDRRQREIERLLSESPDGLPFSPPLSGLPPRRLWERRQITLLVATLFSSGGDAELRMRQREELQKIASPLIARTGGTRLTVPGEDLVVCYGFPLAMEDGAHKAVIAARELLELGQPTETSLRIGLHTGEALSDLEQGIPDAEGHLLREAQEVAISASRGEILATFSTMRLIERHVHSERLSRPTDPISEADHRVLYRILSRKQPPALPPIPLAGRQKEQELLWNEWQKARDGGLRIVWITGEAGMGKSALAADLARRVERSPEGGQVRLYQCESLYRESPWSPFIRFLRSHVGLDEPLPPREKRYRLEGYLLSLNAPVATALPLLSHLLEGPGPDSGEVAHIAPDKLRQMVESLLLDLVSRLLSRPSILILEDLHWADEATLSLLAKGIKTLEGKPSLLLLTSREKTTLEALGLPPPSASIVLQGLSRRDCRTIVTRLSRKPLSPEAVREAIDRSDGVPLFLREILYSDAMLRGKKGEVPPTLRDLLASRIDALGEERQMLAVAACLGQTLDGNLLIAATGGPIAPKGRLLSSNAWLGTLLKKGLLEEDRPPPEPSYVFHHALMREVMLASLGVSARKAIHQRIASTMIEQFPERAVQAPEILAEHLLEAGQSMEAAEQFIQAGIRTASFGTYPEAIHHFERAKALLDAQHSPRATTRRLQLLLLLGPVVKAARGYGSTGMEEIYRQADLLCESLPPGDATFPVLLGATATTLARHGPHAAGKRLHLLLEHARMSQDKAVRIRGEAFSGYLSFWRGEIQSSLSELESINATISPSDKERLQPSWRFFEDPTLTVPAKLCLLRLLSGNPDDTETLSTKLETEIENVAAPGSRGYPQTFLTLFNVFRGHREKVGRKAKLSLAIAEKYGFVQWEKLASMARVWAEPGPGRAETALSLERQIREILPGLFPIYSILAAEVLLEEGWTHEATALANSARKTATHSGLGLAIPELLRLEGEGLRNGAKEERRRAEELFERSLSLAKSTGAWWFALRTAVSFARHFPKDASNTSLRLSLEAIRGGESFPLVQEAWTLLNSSLNSGTPVVEKT</sequence>
<dbReference type="Gene3D" id="3.40.50.300">
    <property type="entry name" value="P-loop containing nucleotide triphosphate hydrolases"/>
    <property type="match status" value="1"/>
</dbReference>
<dbReference type="Proteomes" id="UP000009374">
    <property type="component" value="Unassembled WGS sequence"/>
</dbReference>
<dbReference type="Gene3D" id="3.30.70.1230">
    <property type="entry name" value="Nucleotide cyclase"/>
    <property type="match status" value="1"/>
</dbReference>
<dbReference type="SUPFAM" id="SSF55073">
    <property type="entry name" value="Nucleotide cyclase"/>
    <property type="match status" value="1"/>
</dbReference>
<dbReference type="InterPro" id="IPR027417">
    <property type="entry name" value="P-loop_NTPase"/>
</dbReference>
<dbReference type="InterPro" id="IPR029787">
    <property type="entry name" value="Nucleotide_cyclase"/>
</dbReference>
<feature type="domain" description="Orc1-like AAA ATPase" evidence="3">
    <location>
        <begin position="383"/>
        <end position="570"/>
    </location>
</feature>
<dbReference type="PANTHER" id="PTHR16305:SF28">
    <property type="entry name" value="GUANYLATE CYCLASE DOMAIN-CONTAINING PROTEIN"/>
    <property type="match status" value="1"/>
</dbReference>
<dbReference type="GO" id="GO:0004016">
    <property type="term" value="F:adenylate cyclase activity"/>
    <property type="evidence" value="ECO:0007669"/>
    <property type="project" value="TreeGrafter"/>
</dbReference>
<evidence type="ECO:0000256" key="1">
    <source>
        <dbReference type="ARBA" id="ARBA00022741"/>
    </source>
</evidence>
<gene>
    <name evidence="4" type="ORF">UBAL3_94320039</name>
</gene>
<protein>
    <submittedName>
        <fullName evidence="4">ATPase-like protein</fullName>
    </submittedName>
</protein>
<dbReference type="Pfam" id="PF13191">
    <property type="entry name" value="AAA_16"/>
    <property type="match status" value="1"/>
</dbReference>
<dbReference type="GO" id="GO:0005737">
    <property type="term" value="C:cytoplasm"/>
    <property type="evidence" value="ECO:0007669"/>
    <property type="project" value="TreeGrafter"/>
</dbReference>
<keyword evidence="1" id="KW-0547">Nucleotide-binding</keyword>
<reference evidence="4 5" key="1">
    <citation type="journal article" date="2009" name="Appl. Environ. Microbiol.">
        <title>Community genomic and proteomic analyses of chemoautotrophic iron-oxidizing "Leptospirillum rubarum" (Group II) and "Leptospirillum ferrodiazotrophum" (Group III) bacteria in acid mine drainage biofilms.</title>
        <authorList>
            <person name="Goltsman D.S."/>
            <person name="Denef V.J."/>
            <person name="Singer S.W."/>
            <person name="VerBerkmoes N.C."/>
            <person name="Lefsrud M."/>
            <person name="Mueller R.S."/>
            <person name="Dick G.J."/>
            <person name="Sun C.L."/>
            <person name="Wheeler K.E."/>
            <person name="Zemla A."/>
            <person name="Baker B.J."/>
            <person name="Hauser L."/>
            <person name="Land M."/>
            <person name="Shah M.B."/>
            <person name="Thelen M.P."/>
            <person name="Hettich R.L."/>
            <person name="Banfield J.F."/>
        </authorList>
    </citation>
    <scope>NUCLEOTIDE SEQUENCE [LARGE SCALE GENOMIC DNA]</scope>
</reference>